<evidence type="ECO:0000256" key="2">
    <source>
        <dbReference type="SAM" id="MobiDB-lite"/>
    </source>
</evidence>
<gene>
    <name evidence="3" type="ORF">Tco_0907299</name>
</gene>
<keyword evidence="1" id="KW-0175">Coiled coil</keyword>
<protein>
    <recommendedName>
        <fullName evidence="5">Synaptobrevin, longin-like domain protein</fullName>
    </recommendedName>
</protein>
<reference evidence="3" key="2">
    <citation type="submission" date="2022-01" db="EMBL/GenBank/DDBJ databases">
        <authorList>
            <person name="Yamashiro T."/>
            <person name="Shiraishi A."/>
            <person name="Satake H."/>
            <person name="Nakayama K."/>
        </authorList>
    </citation>
    <scope>NUCLEOTIDE SEQUENCE</scope>
</reference>
<feature type="compositionally biased region" description="Basic and acidic residues" evidence="2">
    <location>
        <begin position="259"/>
        <end position="275"/>
    </location>
</feature>
<dbReference type="Proteomes" id="UP001151760">
    <property type="component" value="Unassembled WGS sequence"/>
</dbReference>
<feature type="coiled-coil region" evidence="1">
    <location>
        <begin position="200"/>
        <end position="241"/>
    </location>
</feature>
<feature type="region of interest" description="Disordered" evidence="2">
    <location>
        <begin position="141"/>
        <end position="161"/>
    </location>
</feature>
<evidence type="ECO:0000313" key="4">
    <source>
        <dbReference type="Proteomes" id="UP001151760"/>
    </source>
</evidence>
<evidence type="ECO:0000313" key="3">
    <source>
        <dbReference type="EMBL" id="GJT27024.1"/>
    </source>
</evidence>
<comment type="caution">
    <text evidence="3">The sequence shown here is derived from an EMBL/GenBank/DDBJ whole genome shotgun (WGS) entry which is preliminary data.</text>
</comment>
<evidence type="ECO:0008006" key="5">
    <source>
        <dbReference type="Google" id="ProtNLM"/>
    </source>
</evidence>
<feature type="region of interest" description="Disordered" evidence="2">
    <location>
        <begin position="373"/>
        <end position="395"/>
    </location>
</feature>
<organism evidence="3 4">
    <name type="scientific">Tanacetum coccineum</name>
    <dbReference type="NCBI Taxonomy" id="301880"/>
    <lineage>
        <taxon>Eukaryota</taxon>
        <taxon>Viridiplantae</taxon>
        <taxon>Streptophyta</taxon>
        <taxon>Embryophyta</taxon>
        <taxon>Tracheophyta</taxon>
        <taxon>Spermatophyta</taxon>
        <taxon>Magnoliopsida</taxon>
        <taxon>eudicotyledons</taxon>
        <taxon>Gunneridae</taxon>
        <taxon>Pentapetalae</taxon>
        <taxon>asterids</taxon>
        <taxon>campanulids</taxon>
        <taxon>Asterales</taxon>
        <taxon>Asteraceae</taxon>
        <taxon>Asteroideae</taxon>
        <taxon>Anthemideae</taxon>
        <taxon>Anthemidinae</taxon>
        <taxon>Tanacetum</taxon>
    </lineage>
</organism>
<sequence length="472" mass="52954">MRRDLKLKDAKGVNCLPNATIFEQLTLMGYEKLSQKLTFYKAFFSPQWKFLIHMILQCLSAKTTAWNEFSSTIASAIICLAKNQKFNFSKYIFESMVKNLDNVANDAINEEMDDSLVRAATTASSLEAEQDSGFITKTQSKATPNEAGSLVTTSGGGPRRQDTIGDTIAQNRFENVSKTSNDSLLVRVNTPRSDEDRLQLKELMELCTNLQQRLLDLENAKTAQAQEITSLKLRVKRLEKKRGSRTHKLKRLYRVGPSRRVESSEDKDDTQERYGDDMFDTSVLDDEEVFEGQDVDEIRNVAKKEVGTTDPVTTAGEVVTTASVEVPIITNQGTTTTTLPTTTTIVATTIIAASTRPKAKGIVIQEQVQAPTPTVSSQQSSHVKDKGKAKMVKPEPVKKISKKDQIMLDEELALKLQAKEEEEEEERLAREKAQQVEEANISWDNMQAILDVDYQMAQRLQAQEQEELSIKE</sequence>
<reference evidence="3" key="1">
    <citation type="journal article" date="2022" name="Int. J. Mol. Sci.">
        <title>Draft Genome of Tanacetum Coccineum: Genomic Comparison of Closely Related Tanacetum-Family Plants.</title>
        <authorList>
            <person name="Yamashiro T."/>
            <person name="Shiraishi A."/>
            <person name="Nakayama K."/>
            <person name="Satake H."/>
        </authorList>
    </citation>
    <scope>NUCLEOTIDE SEQUENCE</scope>
</reference>
<feature type="coiled-coil region" evidence="1">
    <location>
        <begin position="411"/>
        <end position="439"/>
    </location>
</feature>
<dbReference type="EMBL" id="BQNB010014341">
    <property type="protein sequence ID" value="GJT27024.1"/>
    <property type="molecule type" value="Genomic_DNA"/>
</dbReference>
<name>A0ABQ5CQC5_9ASTR</name>
<proteinExistence type="predicted"/>
<feature type="compositionally biased region" description="Basic and acidic residues" evidence="2">
    <location>
        <begin position="382"/>
        <end position="395"/>
    </location>
</feature>
<feature type="region of interest" description="Disordered" evidence="2">
    <location>
        <begin position="256"/>
        <end position="275"/>
    </location>
</feature>
<keyword evidence="4" id="KW-1185">Reference proteome</keyword>
<accession>A0ABQ5CQC5</accession>
<evidence type="ECO:0000256" key="1">
    <source>
        <dbReference type="SAM" id="Coils"/>
    </source>
</evidence>